<keyword evidence="12" id="KW-0770">Synapse</keyword>
<feature type="transmembrane region" description="Helical" evidence="18">
    <location>
        <begin position="44"/>
        <end position="69"/>
    </location>
</feature>
<evidence type="ECO:0000256" key="6">
    <source>
        <dbReference type="ARBA" id="ARBA00004601"/>
    </source>
</evidence>
<dbReference type="InterPro" id="IPR044234">
    <property type="entry name" value="TMEM230"/>
</dbReference>
<dbReference type="GO" id="GO:0005769">
    <property type="term" value="C:early endosome"/>
    <property type="evidence" value="ECO:0007669"/>
    <property type="project" value="UniProtKB-SubCell"/>
</dbReference>
<gene>
    <name evidence="20" type="primary">LOC114491127</name>
</gene>
<keyword evidence="9 18" id="KW-0812">Transmembrane</keyword>
<keyword evidence="14 18" id="KW-0472">Membrane</keyword>
<evidence type="ECO:0000256" key="3">
    <source>
        <dbReference type="ARBA" id="ARBA00004234"/>
    </source>
</evidence>
<keyword evidence="19" id="KW-1185">Reference proteome</keyword>
<dbReference type="Pfam" id="PF05915">
    <property type="entry name" value="TMEM_230_134"/>
    <property type="match status" value="1"/>
</dbReference>
<evidence type="ECO:0000256" key="18">
    <source>
        <dbReference type="SAM" id="Phobius"/>
    </source>
</evidence>
<dbReference type="GO" id="GO:0016020">
    <property type="term" value="C:membrane"/>
    <property type="evidence" value="ECO:0007669"/>
    <property type="project" value="UniProtKB-SubCell"/>
</dbReference>
<sequence>MPSQNNLATRILSNKVKYSRPASTDDGYIDLEFKKSPPKIPHKAILLATVLFLIGTFFCTIGSLLLPGYISQGGREAGADPCSCPCHGILVFLPGFSHLFIACYASKGYLGYS</sequence>
<dbReference type="InterPro" id="IPR008590">
    <property type="entry name" value="TMEM_230/134"/>
</dbReference>
<reference evidence="20" key="1">
    <citation type="submission" date="2025-08" db="UniProtKB">
        <authorList>
            <consortium name="RefSeq"/>
        </authorList>
    </citation>
    <scope>IDENTIFICATION</scope>
    <source>
        <tissue evidence="20">Muscle</tissue>
    </source>
</reference>
<keyword evidence="13" id="KW-0333">Golgi apparatus</keyword>
<dbReference type="GeneID" id="114491127"/>
<evidence type="ECO:0000256" key="2">
    <source>
        <dbReference type="ARBA" id="ARBA00004172"/>
    </source>
</evidence>
<evidence type="ECO:0000256" key="17">
    <source>
        <dbReference type="ARBA" id="ARBA00024088"/>
    </source>
</evidence>
<evidence type="ECO:0000256" key="14">
    <source>
        <dbReference type="ARBA" id="ARBA00023136"/>
    </source>
</evidence>
<dbReference type="PANTHER" id="PTHR15664">
    <property type="entry name" value="C20ORF30 PROTEIN"/>
    <property type="match status" value="1"/>
</dbReference>
<evidence type="ECO:0000256" key="7">
    <source>
        <dbReference type="ARBA" id="ARBA00004603"/>
    </source>
</evidence>
<comment type="subcellular location">
    <subcellularLocation>
        <location evidence="5">Cytoplasmic vesicle</location>
        <location evidence="5">Autophagosome</location>
    </subcellularLocation>
    <subcellularLocation>
        <location evidence="3">Cytoplasmic vesicle</location>
        <location evidence="3">Secretory vesicle</location>
        <location evidence="3">Synaptic vesicle</location>
    </subcellularLocation>
    <subcellularLocation>
        <location evidence="4">Early endosome</location>
    </subcellularLocation>
    <subcellularLocation>
        <location evidence="6">Golgi apparatus</location>
        <location evidence="6">trans-Golgi network</location>
    </subcellularLocation>
    <subcellularLocation>
        <location evidence="7">Late endosome</location>
    </subcellularLocation>
    <subcellularLocation>
        <location evidence="1">Membrane</location>
        <topology evidence="1">Multi-pass membrane protein</topology>
    </subcellularLocation>
    <subcellularLocation>
        <location evidence="2">Recycling endosome</location>
    </subcellularLocation>
</comment>
<dbReference type="OrthoDB" id="5597044at2759"/>
<comment type="similarity">
    <text evidence="8">Belongs to the TMEM134/TMEM230 family.</text>
</comment>
<evidence type="ECO:0000256" key="15">
    <source>
        <dbReference type="ARBA" id="ARBA00023329"/>
    </source>
</evidence>
<comment type="function">
    <text evidence="16">Involved in trafficking and recycling of synaptic vesicles.</text>
</comment>
<dbReference type="GO" id="GO:0048489">
    <property type="term" value="P:synaptic vesicle transport"/>
    <property type="evidence" value="ECO:0007669"/>
    <property type="project" value="TreeGrafter"/>
</dbReference>
<evidence type="ECO:0000256" key="9">
    <source>
        <dbReference type="ARBA" id="ARBA00022692"/>
    </source>
</evidence>
<feature type="transmembrane region" description="Helical" evidence="18">
    <location>
        <begin position="89"/>
        <end position="110"/>
    </location>
</feature>
<keyword evidence="10" id="KW-0967">Endosome</keyword>
<dbReference type="InParanoid" id="A0A7E6D2P7"/>
<evidence type="ECO:0000256" key="4">
    <source>
        <dbReference type="ARBA" id="ARBA00004412"/>
    </source>
</evidence>
<dbReference type="GO" id="GO:0055037">
    <property type="term" value="C:recycling endosome"/>
    <property type="evidence" value="ECO:0007669"/>
    <property type="project" value="UniProtKB-SubCell"/>
</dbReference>
<evidence type="ECO:0000256" key="13">
    <source>
        <dbReference type="ARBA" id="ARBA00023034"/>
    </source>
</evidence>
<evidence type="ECO:0000256" key="10">
    <source>
        <dbReference type="ARBA" id="ARBA00022753"/>
    </source>
</evidence>
<evidence type="ECO:0000313" key="19">
    <source>
        <dbReference type="Proteomes" id="UP000504628"/>
    </source>
</evidence>
<dbReference type="RefSeq" id="XP_035873261.1">
    <property type="nucleotide sequence ID" value="XM_036017368.1"/>
</dbReference>
<evidence type="ECO:0000256" key="5">
    <source>
        <dbReference type="ARBA" id="ARBA00004419"/>
    </source>
</evidence>
<evidence type="ECO:0000256" key="12">
    <source>
        <dbReference type="ARBA" id="ARBA00023018"/>
    </source>
</evidence>
<dbReference type="GO" id="GO:0005770">
    <property type="term" value="C:late endosome"/>
    <property type="evidence" value="ECO:0007669"/>
    <property type="project" value="UniProtKB-SubCell"/>
</dbReference>
<keyword evidence="15" id="KW-0968">Cytoplasmic vesicle</keyword>
<protein>
    <recommendedName>
        <fullName evidence="17">Transmembrane protein 230</fullName>
    </recommendedName>
</protein>
<dbReference type="AlphaFoldDB" id="A0A7E6D2P7"/>
<dbReference type="GO" id="GO:0005776">
    <property type="term" value="C:autophagosome"/>
    <property type="evidence" value="ECO:0007669"/>
    <property type="project" value="UniProtKB-SubCell"/>
</dbReference>
<name>A0A7E6D2P7_9CHIR</name>
<dbReference type="GO" id="GO:0005794">
    <property type="term" value="C:Golgi apparatus"/>
    <property type="evidence" value="ECO:0007669"/>
    <property type="project" value="UniProtKB-SubCell"/>
</dbReference>
<dbReference type="GO" id="GO:0008021">
    <property type="term" value="C:synaptic vesicle"/>
    <property type="evidence" value="ECO:0007669"/>
    <property type="project" value="UniProtKB-SubCell"/>
</dbReference>
<dbReference type="KEGG" id="pdic:114491127"/>
<evidence type="ECO:0000256" key="8">
    <source>
        <dbReference type="ARBA" id="ARBA00007743"/>
    </source>
</evidence>
<evidence type="ECO:0000256" key="11">
    <source>
        <dbReference type="ARBA" id="ARBA00022989"/>
    </source>
</evidence>
<dbReference type="Proteomes" id="UP000504628">
    <property type="component" value="Chromosome 2"/>
</dbReference>
<keyword evidence="11 18" id="KW-1133">Transmembrane helix</keyword>
<evidence type="ECO:0000256" key="16">
    <source>
        <dbReference type="ARBA" id="ARBA00024003"/>
    </source>
</evidence>
<organism evidence="19 20">
    <name type="scientific">Phyllostomus discolor</name>
    <name type="common">pale spear-nosed bat</name>
    <dbReference type="NCBI Taxonomy" id="89673"/>
    <lineage>
        <taxon>Eukaryota</taxon>
        <taxon>Metazoa</taxon>
        <taxon>Chordata</taxon>
        <taxon>Craniata</taxon>
        <taxon>Vertebrata</taxon>
        <taxon>Euteleostomi</taxon>
        <taxon>Mammalia</taxon>
        <taxon>Eutheria</taxon>
        <taxon>Laurasiatheria</taxon>
        <taxon>Chiroptera</taxon>
        <taxon>Yangochiroptera</taxon>
        <taxon>Phyllostomidae</taxon>
        <taxon>Phyllostominae</taxon>
        <taxon>Phyllostomus</taxon>
    </lineage>
</organism>
<dbReference type="PANTHER" id="PTHR15664:SF6">
    <property type="entry name" value="TRANSMEMBRANE PROTEIN 230"/>
    <property type="match status" value="1"/>
</dbReference>
<evidence type="ECO:0000313" key="20">
    <source>
        <dbReference type="RefSeq" id="XP_035873261.1"/>
    </source>
</evidence>
<proteinExistence type="inferred from homology"/>
<evidence type="ECO:0000256" key="1">
    <source>
        <dbReference type="ARBA" id="ARBA00004141"/>
    </source>
</evidence>
<accession>A0A7E6D2P7</accession>